<dbReference type="Gene3D" id="1.10.10.10">
    <property type="entry name" value="Winged helix-like DNA-binding domain superfamily/Winged helix DNA-binding domain"/>
    <property type="match status" value="1"/>
</dbReference>
<dbReference type="Proteomes" id="UP000008363">
    <property type="component" value="Unassembled WGS sequence"/>
</dbReference>
<keyword evidence="3" id="KW-0804">Transcription</keyword>
<dbReference type="Gene3D" id="3.40.1410.10">
    <property type="entry name" value="Chorismate lyase-like"/>
    <property type="match status" value="1"/>
</dbReference>
<dbReference type="EMBL" id="BAHC01000121">
    <property type="protein sequence ID" value="GAB91037.1"/>
    <property type="molecule type" value="Genomic_DNA"/>
</dbReference>
<evidence type="ECO:0000256" key="3">
    <source>
        <dbReference type="ARBA" id="ARBA00023163"/>
    </source>
</evidence>
<dbReference type="RefSeq" id="WP_006334291.1">
    <property type="nucleotide sequence ID" value="NZ_BAHC01000121.1"/>
</dbReference>
<dbReference type="SMART" id="SM00866">
    <property type="entry name" value="UTRA"/>
    <property type="match status" value="1"/>
</dbReference>
<dbReference type="SUPFAM" id="SSF46785">
    <property type="entry name" value="Winged helix' DNA-binding domain"/>
    <property type="match status" value="1"/>
</dbReference>
<dbReference type="PROSITE" id="PS50949">
    <property type="entry name" value="HTH_GNTR"/>
    <property type="match status" value="1"/>
</dbReference>
<dbReference type="InterPro" id="IPR050679">
    <property type="entry name" value="Bact_HTH_transcr_reg"/>
</dbReference>
<feature type="region of interest" description="Disordered" evidence="4">
    <location>
        <begin position="1"/>
        <end position="22"/>
    </location>
</feature>
<feature type="domain" description="HTH gntR-type" evidence="5">
    <location>
        <begin position="21"/>
        <end position="88"/>
    </location>
</feature>
<reference evidence="6 7" key="1">
    <citation type="submission" date="2012-08" db="EMBL/GenBank/DDBJ databases">
        <title>Whole genome shotgun sequence of Gordonia rhizosphera NBRC 16068.</title>
        <authorList>
            <person name="Takarada H."/>
            <person name="Isaki S."/>
            <person name="Hosoyama A."/>
            <person name="Tsuchikane K."/>
            <person name="Katsumata H."/>
            <person name="Baba S."/>
            <person name="Ohji S."/>
            <person name="Yamazaki S."/>
            <person name="Fujita N."/>
        </authorList>
    </citation>
    <scope>NUCLEOTIDE SEQUENCE [LARGE SCALE GENOMIC DNA]</scope>
    <source>
        <strain evidence="6 7">NBRC 16068</strain>
    </source>
</reference>
<proteinExistence type="predicted"/>
<dbReference type="eggNOG" id="COG2188">
    <property type="taxonomic scope" value="Bacteria"/>
</dbReference>
<name>K6WFT6_9ACTN</name>
<dbReference type="InterPro" id="IPR036388">
    <property type="entry name" value="WH-like_DNA-bd_sf"/>
</dbReference>
<dbReference type="Pfam" id="PF00392">
    <property type="entry name" value="GntR"/>
    <property type="match status" value="1"/>
</dbReference>
<dbReference type="OrthoDB" id="4379967at2"/>
<dbReference type="SMART" id="SM00345">
    <property type="entry name" value="HTH_GNTR"/>
    <property type="match status" value="1"/>
</dbReference>
<evidence type="ECO:0000256" key="1">
    <source>
        <dbReference type="ARBA" id="ARBA00023015"/>
    </source>
</evidence>
<dbReference type="InterPro" id="IPR036390">
    <property type="entry name" value="WH_DNA-bd_sf"/>
</dbReference>
<protein>
    <submittedName>
        <fullName evidence="6">Putative GntR family transcriptional regulator</fullName>
    </submittedName>
</protein>
<sequence>MAFSHAAQHPRAHGGSARGRQVSSRRVRDLLLASIRTGSIDADAPLVEEELMQMFDSSRGSVRAALGELSEAGRLVRRPRVGTRLHRKDLGIQLADFSGTNGQSVEIKVTEQRLVPTFPLVSERLDIHDDHVRLVENIFIANDEVIGLRNAYFSPRFDADPTALVGEPLTMAKTIAEFFRVTPGTASVSIGAELSDDRTSQLLGIEPGQSLLSRDVVYSTADGRPFQIVFDRFRADRVRLESDLGLSDWPDRR</sequence>
<dbReference type="Pfam" id="PF07702">
    <property type="entry name" value="UTRA"/>
    <property type="match status" value="1"/>
</dbReference>
<dbReference type="InterPro" id="IPR011663">
    <property type="entry name" value="UTRA"/>
</dbReference>
<evidence type="ECO:0000313" key="6">
    <source>
        <dbReference type="EMBL" id="GAB91037.1"/>
    </source>
</evidence>
<keyword evidence="2" id="KW-0238">DNA-binding</keyword>
<keyword evidence="1" id="KW-0805">Transcription regulation</keyword>
<dbReference type="GO" id="GO:0003700">
    <property type="term" value="F:DNA-binding transcription factor activity"/>
    <property type="evidence" value="ECO:0007669"/>
    <property type="project" value="InterPro"/>
</dbReference>
<keyword evidence="7" id="KW-1185">Reference proteome</keyword>
<evidence type="ECO:0000259" key="5">
    <source>
        <dbReference type="PROSITE" id="PS50949"/>
    </source>
</evidence>
<dbReference type="GO" id="GO:0045892">
    <property type="term" value="P:negative regulation of DNA-templated transcription"/>
    <property type="evidence" value="ECO:0007669"/>
    <property type="project" value="TreeGrafter"/>
</dbReference>
<dbReference type="InterPro" id="IPR000524">
    <property type="entry name" value="Tscrpt_reg_HTH_GntR"/>
</dbReference>
<accession>K6WFT6</accession>
<comment type="caution">
    <text evidence="6">The sequence shown here is derived from an EMBL/GenBank/DDBJ whole genome shotgun (WGS) entry which is preliminary data.</text>
</comment>
<dbReference type="PANTHER" id="PTHR44846">
    <property type="entry name" value="MANNOSYL-D-GLYCERATE TRANSPORT/METABOLISM SYSTEM REPRESSOR MNGR-RELATED"/>
    <property type="match status" value="1"/>
</dbReference>
<dbReference type="PANTHER" id="PTHR44846:SF1">
    <property type="entry name" value="MANNOSYL-D-GLYCERATE TRANSPORT_METABOLISM SYSTEM REPRESSOR MNGR-RELATED"/>
    <property type="match status" value="1"/>
</dbReference>
<organism evidence="6 7">
    <name type="scientific">Gordonia rhizosphera NBRC 16068</name>
    <dbReference type="NCBI Taxonomy" id="1108045"/>
    <lineage>
        <taxon>Bacteria</taxon>
        <taxon>Bacillati</taxon>
        <taxon>Actinomycetota</taxon>
        <taxon>Actinomycetes</taxon>
        <taxon>Mycobacteriales</taxon>
        <taxon>Gordoniaceae</taxon>
        <taxon>Gordonia</taxon>
    </lineage>
</organism>
<dbReference type="InterPro" id="IPR028978">
    <property type="entry name" value="Chorismate_lyase_/UTRA_dom_sf"/>
</dbReference>
<evidence type="ECO:0000256" key="4">
    <source>
        <dbReference type="SAM" id="MobiDB-lite"/>
    </source>
</evidence>
<dbReference type="AlphaFoldDB" id="K6WFT6"/>
<evidence type="ECO:0000313" key="7">
    <source>
        <dbReference type="Proteomes" id="UP000008363"/>
    </source>
</evidence>
<dbReference type="SUPFAM" id="SSF64288">
    <property type="entry name" value="Chorismate lyase-like"/>
    <property type="match status" value="1"/>
</dbReference>
<gene>
    <name evidence="6" type="ORF">GORHZ_121_00300</name>
</gene>
<evidence type="ECO:0000256" key="2">
    <source>
        <dbReference type="ARBA" id="ARBA00023125"/>
    </source>
</evidence>
<dbReference type="STRING" id="1108045.GORHZ_121_00300"/>
<dbReference type="GO" id="GO:0003677">
    <property type="term" value="F:DNA binding"/>
    <property type="evidence" value="ECO:0007669"/>
    <property type="project" value="UniProtKB-KW"/>
</dbReference>